<keyword evidence="5" id="KW-1185">Reference proteome</keyword>
<evidence type="ECO:0000313" key="5">
    <source>
        <dbReference type="Proteomes" id="UP000184327"/>
    </source>
</evidence>
<evidence type="ECO:0000259" key="3">
    <source>
        <dbReference type="Pfam" id="PF13202"/>
    </source>
</evidence>
<evidence type="ECO:0000313" key="4">
    <source>
        <dbReference type="EMBL" id="SHE46780.1"/>
    </source>
</evidence>
<feature type="chain" id="PRO_5013019350" evidence="2">
    <location>
        <begin position="32"/>
        <end position="191"/>
    </location>
</feature>
<dbReference type="InterPro" id="IPR002048">
    <property type="entry name" value="EF_hand_dom"/>
</dbReference>
<dbReference type="PROSITE" id="PS00018">
    <property type="entry name" value="EF_HAND_1"/>
    <property type="match status" value="1"/>
</dbReference>
<sequence>MTTSTLRLPLLLAATASALLCAACASNPTTAAATPAASAPAAATTGTPPRPAGGHGLTATIGSYDANRDGTVTRAEMDAVRLQRFQRGDTNGDGWLSEAEYVAEYETRLKQQYFDDGKEPDDFYTQAVKQASVRFAIVDRDRNGQYTLEEDRAVGERVFAQHDTNGDGVISRDDPPRERPARNDADDGKTN</sequence>
<name>A0A1M4TQI8_9BURK</name>
<accession>A0A1M4TQI8</accession>
<dbReference type="AlphaFoldDB" id="A0A1M4TQI8"/>
<reference evidence="4 5" key="1">
    <citation type="submission" date="2016-11" db="EMBL/GenBank/DDBJ databases">
        <authorList>
            <person name="Jaros S."/>
            <person name="Januszkiewicz K."/>
            <person name="Wedrychowicz H."/>
        </authorList>
    </citation>
    <scope>NUCLEOTIDE SEQUENCE [LARGE SCALE GENOMIC DNA]</scope>
    <source>
        <strain evidence="4 5">DSM 16112</strain>
    </source>
</reference>
<feature type="signal peptide" evidence="2">
    <location>
        <begin position="1"/>
        <end position="31"/>
    </location>
</feature>
<dbReference type="Gene3D" id="1.10.238.10">
    <property type="entry name" value="EF-hand"/>
    <property type="match status" value="2"/>
</dbReference>
<dbReference type="Pfam" id="PF13202">
    <property type="entry name" value="EF-hand_5"/>
    <property type="match status" value="1"/>
</dbReference>
<dbReference type="EMBL" id="FQUZ01000003">
    <property type="protein sequence ID" value="SHE46780.1"/>
    <property type="molecule type" value="Genomic_DNA"/>
</dbReference>
<dbReference type="SUPFAM" id="SSF47473">
    <property type="entry name" value="EF-hand"/>
    <property type="match status" value="1"/>
</dbReference>
<dbReference type="RefSeq" id="WP_073353929.1">
    <property type="nucleotide sequence ID" value="NZ_FQUZ01000003.1"/>
</dbReference>
<evidence type="ECO:0000256" key="2">
    <source>
        <dbReference type="SAM" id="SignalP"/>
    </source>
</evidence>
<dbReference type="OrthoDB" id="6706523at2"/>
<dbReference type="Proteomes" id="UP000184327">
    <property type="component" value="Unassembled WGS sequence"/>
</dbReference>
<feature type="compositionally biased region" description="Basic and acidic residues" evidence="1">
    <location>
        <begin position="170"/>
        <end position="191"/>
    </location>
</feature>
<dbReference type="InterPro" id="IPR011992">
    <property type="entry name" value="EF-hand-dom_pair"/>
</dbReference>
<feature type="domain" description="EF-hand" evidence="3">
    <location>
        <begin position="158"/>
        <end position="173"/>
    </location>
</feature>
<proteinExistence type="predicted"/>
<dbReference type="GO" id="GO:0005509">
    <property type="term" value="F:calcium ion binding"/>
    <property type="evidence" value="ECO:0007669"/>
    <property type="project" value="InterPro"/>
</dbReference>
<gene>
    <name evidence="4" type="ORF">SAMN02745117_00326</name>
</gene>
<dbReference type="InterPro" id="IPR018247">
    <property type="entry name" value="EF_Hand_1_Ca_BS"/>
</dbReference>
<evidence type="ECO:0000256" key="1">
    <source>
        <dbReference type="SAM" id="MobiDB-lite"/>
    </source>
</evidence>
<feature type="region of interest" description="Disordered" evidence="1">
    <location>
        <begin position="157"/>
        <end position="191"/>
    </location>
</feature>
<dbReference type="STRING" id="1122156.SAMN02745117_00326"/>
<protein>
    <submittedName>
        <fullName evidence="4">EF hand</fullName>
    </submittedName>
</protein>
<organism evidence="4 5">
    <name type="scientific">Lampropedia hyalina DSM 16112</name>
    <dbReference type="NCBI Taxonomy" id="1122156"/>
    <lineage>
        <taxon>Bacteria</taxon>
        <taxon>Pseudomonadati</taxon>
        <taxon>Pseudomonadota</taxon>
        <taxon>Betaproteobacteria</taxon>
        <taxon>Burkholderiales</taxon>
        <taxon>Comamonadaceae</taxon>
        <taxon>Lampropedia</taxon>
    </lineage>
</organism>
<feature type="region of interest" description="Disordered" evidence="1">
    <location>
        <begin position="40"/>
        <end position="62"/>
    </location>
</feature>
<keyword evidence="2" id="KW-0732">Signal</keyword>